<feature type="chain" id="PRO_5042101246" description="Glucanase" evidence="11">
    <location>
        <begin position="23"/>
        <end position="562"/>
    </location>
</feature>
<dbReference type="PANTHER" id="PTHR33753">
    <property type="entry name" value="1,4-BETA-D-GLUCAN CELLOBIOHYDROLASE B"/>
    <property type="match status" value="1"/>
</dbReference>
<accession>A0AAD9S712</accession>
<feature type="compositionally biased region" description="Low complexity" evidence="10">
    <location>
        <begin position="503"/>
        <end position="551"/>
    </location>
</feature>
<dbReference type="AlphaFoldDB" id="A0AAD9S712"/>
<keyword evidence="4 9" id="KW-0378">Hydrolase</keyword>
<sequence>MMENRNVLKATGILAIATIVKAQASCSLKTETHPSLTWQECSSDGTCTDVQGSVTVDANWRWTHDKSSSTNCYTGNEWDTTLCPDDATCTENCCVDGAEYESTYGVTSTGSSLSLDFVTGSNVGSRLYLLANDSSYQGFTLLGNEFTFDVDVSNLPCGLNGALYFVSMDLDGGASAYSNAGPSYGTGYCDAQCPRDLKFIAGSANAEDWTPSDTSANSGVGGKGACCAEMDVWEANVISTALTPHTCTTPSYHSCSGDNCGGTYSSTRYAGDCDPDGCDFNPFRQGNESFYGSGKIVDTSSTITVVTQFVEESGSLSAIKRFYVQNGVVIANSESTIEGNTGYNSITPEFCSSQKTAFGDDNIFSARGGFSGMSDALAQPMVLVMSLWDDYYANMLWLDSTYPTNETGPGTGRGSCSTDSGVPSDVESSAASSSVVYSNIKFGPIGSTFDSSSVSDSGSGSGSSSAQISSASSTVASSSTSQAVAESSTAAASSVAAVQTASTQDSAAAATTSAEAVETPASSAVSSVKAQAQSSTTASSASAATGSTTKSKTCKRRRNKLA</sequence>
<keyword evidence="8 9" id="KW-0624">Polysaccharide degradation</keyword>
<keyword evidence="7 9" id="KW-0326">Glycosidase</keyword>
<feature type="compositionally biased region" description="Basic residues" evidence="10">
    <location>
        <begin position="552"/>
        <end position="562"/>
    </location>
</feature>
<keyword evidence="5 9" id="KW-0136">Cellulose degradation</keyword>
<feature type="compositionally biased region" description="Polar residues" evidence="10">
    <location>
        <begin position="407"/>
        <end position="421"/>
    </location>
</feature>
<evidence type="ECO:0000313" key="12">
    <source>
        <dbReference type="EMBL" id="KAK2599850.1"/>
    </source>
</evidence>
<evidence type="ECO:0000256" key="4">
    <source>
        <dbReference type="ARBA" id="ARBA00022801"/>
    </source>
</evidence>
<evidence type="ECO:0000256" key="10">
    <source>
        <dbReference type="SAM" id="MobiDB-lite"/>
    </source>
</evidence>
<evidence type="ECO:0000256" key="7">
    <source>
        <dbReference type="ARBA" id="ARBA00023295"/>
    </source>
</evidence>
<keyword evidence="13" id="KW-1185">Reference proteome</keyword>
<dbReference type="GO" id="GO:0016162">
    <property type="term" value="F:cellulose 1,4-beta-cellobiosidase activity"/>
    <property type="evidence" value="ECO:0007669"/>
    <property type="project" value="UniProtKB-EC"/>
</dbReference>
<dbReference type="CDD" id="cd07999">
    <property type="entry name" value="GH7_CBH_EG"/>
    <property type="match status" value="1"/>
</dbReference>
<comment type="catalytic activity">
    <reaction evidence="1">
        <text>Hydrolysis of (1-&gt;4)-beta-D-glucosidic linkages in cellulose and cellotetraose, releasing cellobiose from the non-reducing ends of the chains.</text>
        <dbReference type="EC" id="3.2.1.91"/>
    </reaction>
</comment>
<feature type="region of interest" description="Disordered" evidence="10">
    <location>
        <begin position="407"/>
        <end position="427"/>
    </location>
</feature>
<comment type="similarity">
    <text evidence="2 9">Belongs to the glycosyl hydrolase 7 (cellulase C) family.</text>
</comment>
<dbReference type="FunFam" id="2.70.100.10:FF:000001">
    <property type="entry name" value="Glucanase"/>
    <property type="match status" value="1"/>
</dbReference>
<feature type="region of interest" description="Disordered" evidence="10">
    <location>
        <begin position="503"/>
        <end position="562"/>
    </location>
</feature>
<evidence type="ECO:0000256" key="9">
    <source>
        <dbReference type="RuleBase" id="RU361164"/>
    </source>
</evidence>
<dbReference type="PRINTS" id="PR00734">
    <property type="entry name" value="GLHYDRLASE7"/>
</dbReference>
<keyword evidence="6" id="KW-0119">Carbohydrate metabolism</keyword>
<gene>
    <name evidence="12" type="ORF">N8I77_011572</name>
</gene>
<dbReference type="InterPro" id="IPR013320">
    <property type="entry name" value="ConA-like_dom_sf"/>
</dbReference>
<dbReference type="SUPFAM" id="SSF49899">
    <property type="entry name" value="Concanavalin A-like lectins/glucanases"/>
    <property type="match status" value="1"/>
</dbReference>
<evidence type="ECO:0000313" key="13">
    <source>
        <dbReference type="Proteomes" id="UP001265746"/>
    </source>
</evidence>
<evidence type="ECO:0000256" key="3">
    <source>
        <dbReference type="ARBA" id="ARBA00022729"/>
    </source>
</evidence>
<dbReference type="Gene3D" id="2.70.100.10">
    <property type="entry name" value="Glycoside hydrolase, family 7, domain"/>
    <property type="match status" value="1"/>
</dbReference>
<name>A0AAD9S712_PHOAM</name>
<dbReference type="GO" id="GO:0030245">
    <property type="term" value="P:cellulose catabolic process"/>
    <property type="evidence" value="ECO:0007669"/>
    <property type="project" value="UniProtKB-KW"/>
</dbReference>
<keyword evidence="3 11" id="KW-0732">Signal</keyword>
<protein>
    <recommendedName>
        <fullName evidence="9">Glucanase</fullName>
        <ecNumber evidence="9">3.2.1.-</ecNumber>
    </recommendedName>
</protein>
<evidence type="ECO:0000256" key="1">
    <source>
        <dbReference type="ARBA" id="ARBA00001641"/>
    </source>
</evidence>
<proteinExistence type="inferred from homology"/>
<dbReference type="Pfam" id="PF00840">
    <property type="entry name" value="Glyco_hydro_7"/>
    <property type="match status" value="1"/>
</dbReference>
<comment type="caution">
    <text evidence="12">The sequence shown here is derived from an EMBL/GenBank/DDBJ whole genome shotgun (WGS) entry which is preliminary data.</text>
</comment>
<evidence type="ECO:0000256" key="6">
    <source>
        <dbReference type="ARBA" id="ARBA00023277"/>
    </source>
</evidence>
<organism evidence="12 13">
    <name type="scientific">Phomopsis amygdali</name>
    <name type="common">Fusicoccum amygdali</name>
    <dbReference type="NCBI Taxonomy" id="1214568"/>
    <lineage>
        <taxon>Eukaryota</taxon>
        <taxon>Fungi</taxon>
        <taxon>Dikarya</taxon>
        <taxon>Ascomycota</taxon>
        <taxon>Pezizomycotina</taxon>
        <taxon>Sordariomycetes</taxon>
        <taxon>Sordariomycetidae</taxon>
        <taxon>Diaporthales</taxon>
        <taxon>Diaporthaceae</taxon>
        <taxon>Diaporthe</taxon>
    </lineage>
</organism>
<feature type="signal peptide" evidence="11">
    <location>
        <begin position="1"/>
        <end position="22"/>
    </location>
</feature>
<evidence type="ECO:0000256" key="8">
    <source>
        <dbReference type="ARBA" id="ARBA00023326"/>
    </source>
</evidence>
<dbReference type="EC" id="3.2.1.-" evidence="9"/>
<reference evidence="12" key="1">
    <citation type="submission" date="2023-06" db="EMBL/GenBank/DDBJ databases">
        <authorList>
            <person name="Noh H."/>
        </authorList>
    </citation>
    <scope>NUCLEOTIDE SEQUENCE</scope>
    <source>
        <strain evidence="12">DUCC20226</strain>
    </source>
</reference>
<dbReference type="PANTHER" id="PTHR33753:SF2">
    <property type="entry name" value="GLYCOSIDE HYDROLASE FAMILY 7 PROTEIN"/>
    <property type="match status" value="1"/>
</dbReference>
<dbReference type="Proteomes" id="UP001265746">
    <property type="component" value="Unassembled WGS sequence"/>
</dbReference>
<evidence type="ECO:0000256" key="2">
    <source>
        <dbReference type="ARBA" id="ARBA00006044"/>
    </source>
</evidence>
<evidence type="ECO:0000256" key="5">
    <source>
        <dbReference type="ARBA" id="ARBA00023001"/>
    </source>
</evidence>
<dbReference type="EMBL" id="JAUJFL010000007">
    <property type="protein sequence ID" value="KAK2599850.1"/>
    <property type="molecule type" value="Genomic_DNA"/>
</dbReference>
<dbReference type="InterPro" id="IPR037019">
    <property type="entry name" value="Glyco_hydro_7_sf"/>
</dbReference>
<evidence type="ECO:0000256" key="11">
    <source>
        <dbReference type="SAM" id="SignalP"/>
    </source>
</evidence>
<dbReference type="InterPro" id="IPR001722">
    <property type="entry name" value="Glyco_hydro_7"/>
</dbReference>